<dbReference type="AlphaFoldDB" id="A0A510UN81"/>
<organism evidence="1 2">
    <name type="scientific">Aliivibrio fischeri</name>
    <name type="common">Vibrio fischeri</name>
    <dbReference type="NCBI Taxonomy" id="668"/>
    <lineage>
        <taxon>Bacteria</taxon>
        <taxon>Pseudomonadati</taxon>
        <taxon>Pseudomonadota</taxon>
        <taxon>Gammaproteobacteria</taxon>
        <taxon>Vibrionales</taxon>
        <taxon>Vibrionaceae</taxon>
        <taxon>Aliivibrio</taxon>
    </lineage>
</organism>
<evidence type="ECO:0000313" key="2">
    <source>
        <dbReference type="Proteomes" id="UP000321787"/>
    </source>
</evidence>
<evidence type="ECO:0000313" key="1">
    <source>
        <dbReference type="EMBL" id="GEK16039.1"/>
    </source>
</evidence>
<sequence length="139" mass="15269">MAFAYDGLVKRSGDDSTLLGDWDVGGNFAITNAKDYTIRNHDGSQQLVSSGLVRITQVKHGDFIDKPQCPEHQQPDLTLSINTVTISNKYTLTGSIKPYVLDETPTKWQVGLVTRVVINSTGKSYSLHSGHLTAFVQCK</sequence>
<protein>
    <submittedName>
        <fullName evidence="1">Uncharacterized protein</fullName>
    </submittedName>
</protein>
<comment type="caution">
    <text evidence="1">The sequence shown here is derived from an EMBL/GenBank/DDBJ whole genome shotgun (WGS) entry which is preliminary data.</text>
</comment>
<gene>
    <name evidence="1" type="ORF">AFI02nite_40750</name>
</gene>
<dbReference type="EMBL" id="BJTZ01000057">
    <property type="protein sequence ID" value="GEK16039.1"/>
    <property type="molecule type" value="Genomic_DNA"/>
</dbReference>
<dbReference type="Proteomes" id="UP000321787">
    <property type="component" value="Unassembled WGS sequence"/>
</dbReference>
<proteinExistence type="predicted"/>
<reference evidence="1 2" key="1">
    <citation type="submission" date="2019-07" db="EMBL/GenBank/DDBJ databases">
        <title>Whole genome shotgun sequence of Aliivibrio fischeri NBRC 101058.</title>
        <authorList>
            <person name="Hosoyama A."/>
            <person name="Uohara A."/>
            <person name="Ohji S."/>
            <person name="Ichikawa N."/>
        </authorList>
    </citation>
    <scope>NUCLEOTIDE SEQUENCE [LARGE SCALE GENOMIC DNA]</scope>
    <source>
        <strain evidence="1 2">NBRC 101058</strain>
    </source>
</reference>
<accession>A0A510UN81</accession>
<name>A0A510UN81_ALIFS</name>